<evidence type="ECO:0008006" key="4">
    <source>
        <dbReference type="Google" id="ProtNLM"/>
    </source>
</evidence>
<name>A0A9P6KJY2_9PLEO</name>
<evidence type="ECO:0000256" key="1">
    <source>
        <dbReference type="SAM" id="SignalP"/>
    </source>
</evidence>
<gene>
    <name evidence="2" type="ORF">PMIN01_13254</name>
</gene>
<keyword evidence="3" id="KW-1185">Reference proteome</keyword>
<dbReference type="Proteomes" id="UP000756921">
    <property type="component" value="Unassembled WGS sequence"/>
</dbReference>
<proteinExistence type="predicted"/>
<organism evidence="2 3">
    <name type="scientific">Paraphaeosphaeria minitans</name>
    <dbReference type="NCBI Taxonomy" id="565426"/>
    <lineage>
        <taxon>Eukaryota</taxon>
        <taxon>Fungi</taxon>
        <taxon>Dikarya</taxon>
        <taxon>Ascomycota</taxon>
        <taxon>Pezizomycotina</taxon>
        <taxon>Dothideomycetes</taxon>
        <taxon>Pleosporomycetidae</taxon>
        <taxon>Pleosporales</taxon>
        <taxon>Massarineae</taxon>
        <taxon>Didymosphaeriaceae</taxon>
        <taxon>Paraphaeosphaeria</taxon>
    </lineage>
</organism>
<comment type="caution">
    <text evidence="2">The sequence shown here is derived from an EMBL/GenBank/DDBJ whole genome shotgun (WGS) entry which is preliminary data.</text>
</comment>
<reference evidence="2" key="1">
    <citation type="journal article" date="2020" name="Mol. Plant Microbe Interact.">
        <title>Genome Sequence of the Biocontrol Agent Coniothyrium minitans strain Conio (IMI 134523).</title>
        <authorList>
            <person name="Patel D."/>
            <person name="Shittu T.A."/>
            <person name="Baroncelli R."/>
            <person name="Muthumeenakshi S."/>
            <person name="Osborne T.H."/>
            <person name="Janganan T.K."/>
            <person name="Sreenivasaprasad S."/>
        </authorList>
    </citation>
    <scope>NUCLEOTIDE SEQUENCE</scope>
    <source>
        <strain evidence="2">Conio</strain>
    </source>
</reference>
<feature type="signal peptide" evidence="1">
    <location>
        <begin position="1"/>
        <end position="18"/>
    </location>
</feature>
<accession>A0A9P6KJY2</accession>
<dbReference type="AlphaFoldDB" id="A0A9P6KJY2"/>
<keyword evidence="1" id="KW-0732">Signal</keyword>
<protein>
    <recommendedName>
        <fullName evidence="4">Secreted protein</fullName>
    </recommendedName>
</protein>
<evidence type="ECO:0000313" key="3">
    <source>
        <dbReference type="Proteomes" id="UP000756921"/>
    </source>
</evidence>
<evidence type="ECO:0000313" key="2">
    <source>
        <dbReference type="EMBL" id="KAF9728874.1"/>
    </source>
</evidence>
<sequence length="84" mass="9321">MTRPLKWWLASLWAIADAFHVYLTLAKAGDTAISNASTPSHPLPFLITARYSSERTRTCLPIRSGNATDIEIGQERTLGYRGSK</sequence>
<dbReference type="EMBL" id="WJXW01000018">
    <property type="protein sequence ID" value="KAF9728874.1"/>
    <property type="molecule type" value="Genomic_DNA"/>
</dbReference>
<feature type="chain" id="PRO_5040168585" description="Secreted protein" evidence="1">
    <location>
        <begin position="19"/>
        <end position="84"/>
    </location>
</feature>